<evidence type="ECO:0000259" key="6">
    <source>
        <dbReference type="PROSITE" id="PS51843"/>
    </source>
</evidence>
<evidence type="ECO:0000313" key="7">
    <source>
        <dbReference type="EMBL" id="TPP58299.1"/>
    </source>
</evidence>
<dbReference type="PANTHER" id="PTHR24086">
    <property type="entry name" value="NUCLEAR RECEPTOR SUBFAMILY 5 GROUP A"/>
    <property type="match status" value="1"/>
</dbReference>
<dbReference type="Gene3D" id="1.10.565.10">
    <property type="entry name" value="Retinoid X Receptor"/>
    <property type="match status" value="1"/>
</dbReference>
<dbReference type="GO" id="GO:0003677">
    <property type="term" value="F:DNA binding"/>
    <property type="evidence" value="ECO:0007669"/>
    <property type="project" value="InterPro"/>
</dbReference>
<comment type="subcellular location">
    <subcellularLocation>
        <location evidence="1">Nucleus</location>
    </subcellularLocation>
</comment>
<dbReference type="SUPFAM" id="SSF48508">
    <property type="entry name" value="Nuclear receptor ligand-binding domain"/>
    <property type="match status" value="1"/>
</dbReference>
<dbReference type="EMBL" id="SUNJ01012156">
    <property type="protein sequence ID" value="TPP58299.1"/>
    <property type="molecule type" value="Genomic_DNA"/>
</dbReference>
<keyword evidence="4" id="KW-0675">Receptor</keyword>
<dbReference type="GO" id="GO:0005634">
    <property type="term" value="C:nucleus"/>
    <property type="evidence" value="ECO:0007669"/>
    <property type="project" value="UniProtKB-SubCell"/>
</dbReference>
<feature type="compositionally biased region" description="Polar residues" evidence="5">
    <location>
        <begin position="134"/>
        <end position="145"/>
    </location>
</feature>
<dbReference type="PROSITE" id="PS51843">
    <property type="entry name" value="NR_LBD"/>
    <property type="match status" value="1"/>
</dbReference>
<dbReference type="GO" id="GO:0004879">
    <property type="term" value="F:nuclear receptor activity"/>
    <property type="evidence" value="ECO:0007669"/>
    <property type="project" value="InterPro"/>
</dbReference>
<feature type="region of interest" description="Disordered" evidence="5">
    <location>
        <begin position="289"/>
        <end position="308"/>
    </location>
</feature>
<evidence type="ECO:0000256" key="5">
    <source>
        <dbReference type="SAM" id="MobiDB-lite"/>
    </source>
</evidence>
<dbReference type="OrthoDB" id="5984981at2759"/>
<feature type="region of interest" description="Disordered" evidence="5">
    <location>
        <begin position="1"/>
        <end position="33"/>
    </location>
</feature>
<dbReference type="InterPro" id="IPR016355">
    <property type="entry name" value="NR5-like"/>
</dbReference>
<organism evidence="7 8">
    <name type="scientific">Fasciola gigantica</name>
    <name type="common">Giant liver fluke</name>
    <dbReference type="NCBI Taxonomy" id="46835"/>
    <lineage>
        <taxon>Eukaryota</taxon>
        <taxon>Metazoa</taxon>
        <taxon>Spiralia</taxon>
        <taxon>Lophotrochozoa</taxon>
        <taxon>Platyhelminthes</taxon>
        <taxon>Trematoda</taxon>
        <taxon>Digenea</taxon>
        <taxon>Plagiorchiida</taxon>
        <taxon>Echinostomata</taxon>
        <taxon>Echinostomatoidea</taxon>
        <taxon>Fasciolidae</taxon>
        <taxon>Fasciola</taxon>
    </lineage>
</organism>
<comment type="caution">
    <text evidence="7">The sequence shown here is derived from an EMBL/GenBank/DDBJ whole genome shotgun (WGS) entry which is preliminary data.</text>
</comment>
<dbReference type="InterPro" id="IPR035500">
    <property type="entry name" value="NHR-like_dom_sf"/>
</dbReference>
<dbReference type="PRINTS" id="PR00398">
    <property type="entry name" value="STRDHORMONER"/>
</dbReference>
<evidence type="ECO:0000256" key="1">
    <source>
        <dbReference type="ARBA" id="ARBA00004123"/>
    </source>
</evidence>
<feature type="region of interest" description="Disordered" evidence="5">
    <location>
        <begin position="134"/>
        <end position="197"/>
    </location>
</feature>
<evidence type="ECO:0000256" key="2">
    <source>
        <dbReference type="ARBA" id="ARBA00023015"/>
    </source>
</evidence>
<dbReference type="PANTHER" id="PTHR24086:SF25">
    <property type="entry name" value="NUCLEAR HORMONE RECEPTOR FTZ-F1 BETA"/>
    <property type="match status" value="1"/>
</dbReference>
<name>A0A504YDF2_FASGI</name>
<dbReference type="Pfam" id="PF00104">
    <property type="entry name" value="Hormone_recep"/>
    <property type="match status" value="1"/>
</dbReference>
<evidence type="ECO:0000256" key="3">
    <source>
        <dbReference type="ARBA" id="ARBA00023163"/>
    </source>
</evidence>
<keyword evidence="8" id="KW-1185">Reference proteome</keyword>
<evidence type="ECO:0000313" key="8">
    <source>
        <dbReference type="Proteomes" id="UP000316759"/>
    </source>
</evidence>
<feature type="domain" description="NR LBD" evidence="6">
    <location>
        <begin position="197"/>
        <end position="374"/>
    </location>
</feature>
<evidence type="ECO:0000256" key="4">
    <source>
        <dbReference type="ARBA" id="ARBA00023170"/>
    </source>
</evidence>
<dbReference type="Proteomes" id="UP000316759">
    <property type="component" value="Unassembled WGS sequence"/>
</dbReference>
<dbReference type="InterPro" id="IPR001723">
    <property type="entry name" value="Nuclear_hrmn_rcpt"/>
</dbReference>
<accession>A0A504YDF2</accession>
<reference evidence="7 8" key="1">
    <citation type="submission" date="2019-04" db="EMBL/GenBank/DDBJ databases">
        <title>Annotation for the trematode Fasciola gigantica.</title>
        <authorList>
            <person name="Choi Y.-J."/>
        </authorList>
    </citation>
    <scope>NUCLEOTIDE SEQUENCE [LARGE SCALE GENOMIC DNA]</scope>
    <source>
        <strain evidence="7">Uganda_cow_1</strain>
    </source>
</reference>
<proteinExistence type="predicted"/>
<dbReference type="AlphaFoldDB" id="A0A504YDF2"/>
<keyword evidence="3" id="KW-0804">Transcription</keyword>
<dbReference type="InterPro" id="IPR000536">
    <property type="entry name" value="Nucl_hrmn_rcpt_lig-bd"/>
</dbReference>
<sequence length="374" mass="40656">MHQPIDESDTDSYDDGEDDQDSETGTSRDGAVVDYESSAGLYTGPYDSQRSSLGHLKYSGAMTTTVTTASNVPDVDMYRTPYTTKRPSITLAQMFSVSVEHDDELRELVEQFVPQIKSHLDELFSMKASLNQSNQSTALNGSRKNSVIEDGDSSGATSSDPKLSTPEPAYGQDGTGIGQLISDSTTSGSGVAALGTSSTPSVTVGSRSYLEQLKSSGMHAEIDTHQSDSAEKAVLATTTEYLTELFKVIPVADKMQLLNSSWSEIVLLEYLHCYLTHCSDGSGSLTMESGSPTRCNQDGSNPMHMSSSTALRPSRELCDVMDSTIDWLLGGTEFRNKLENLLSQFERLQLDHEEFTCLKFLALFNPAKHDVALN</sequence>
<feature type="compositionally biased region" description="Acidic residues" evidence="5">
    <location>
        <begin position="1"/>
        <end position="22"/>
    </location>
</feature>
<keyword evidence="2" id="KW-0805">Transcription regulation</keyword>
<gene>
    <name evidence="7" type="ORF">FGIG_09672</name>
</gene>
<protein>
    <recommendedName>
        <fullName evidence="6">NR LBD domain-containing protein</fullName>
    </recommendedName>
</protein>